<evidence type="ECO:0000313" key="2">
    <source>
        <dbReference type="Proteomes" id="UP001488805"/>
    </source>
</evidence>
<gene>
    <name evidence="1" type="ORF">VZT92_014319</name>
</gene>
<accession>A0AAW1EZ52</accession>
<reference evidence="1 2" key="1">
    <citation type="journal article" date="2024" name="Genome Biol. Evol.">
        <title>Chromosome-level genome assembly of the viviparous eelpout Zoarces viviparus.</title>
        <authorList>
            <person name="Fuhrmann N."/>
            <person name="Brasseur M.V."/>
            <person name="Bakowski C.E."/>
            <person name="Podsiadlowski L."/>
            <person name="Prost S."/>
            <person name="Krehenwinkel H."/>
            <person name="Mayer C."/>
        </authorList>
    </citation>
    <scope>NUCLEOTIDE SEQUENCE [LARGE SCALE GENOMIC DNA]</scope>
    <source>
        <strain evidence="1">NO-MEL_2022_Ind0_liver</strain>
    </source>
</reference>
<dbReference type="AlphaFoldDB" id="A0AAW1EZ52"/>
<organism evidence="1 2">
    <name type="scientific">Zoarces viviparus</name>
    <name type="common">Viviparous eelpout</name>
    <name type="synonym">Blennius viviparus</name>
    <dbReference type="NCBI Taxonomy" id="48416"/>
    <lineage>
        <taxon>Eukaryota</taxon>
        <taxon>Metazoa</taxon>
        <taxon>Chordata</taxon>
        <taxon>Craniata</taxon>
        <taxon>Vertebrata</taxon>
        <taxon>Euteleostomi</taxon>
        <taxon>Actinopterygii</taxon>
        <taxon>Neopterygii</taxon>
        <taxon>Teleostei</taxon>
        <taxon>Neoteleostei</taxon>
        <taxon>Acanthomorphata</taxon>
        <taxon>Eupercaria</taxon>
        <taxon>Perciformes</taxon>
        <taxon>Cottioidei</taxon>
        <taxon>Zoarcales</taxon>
        <taxon>Zoarcidae</taxon>
        <taxon>Zoarcinae</taxon>
        <taxon>Zoarces</taxon>
    </lineage>
</organism>
<sequence length="130" mass="13582">MPATTQAPPCDDDPFNSINVLTSVNRGPATLLLVARKHHVTGQLALAKSKAAFSSLAAGKHHLLPPPELNPLCGFNAGLLSGPYRPCNEAFPVAKWASVAKLSFSLGPVETVGEVCGCVCVPKQETCSTM</sequence>
<comment type="caution">
    <text evidence="1">The sequence shown here is derived from an EMBL/GenBank/DDBJ whole genome shotgun (WGS) entry which is preliminary data.</text>
</comment>
<name>A0AAW1EZ52_ZOAVI</name>
<dbReference type="Proteomes" id="UP001488805">
    <property type="component" value="Unassembled WGS sequence"/>
</dbReference>
<proteinExistence type="predicted"/>
<keyword evidence="2" id="KW-1185">Reference proteome</keyword>
<evidence type="ECO:0000313" key="1">
    <source>
        <dbReference type="EMBL" id="KAK9527786.1"/>
    </source>
</evidence>
<dbReference type="EMBL" id="JBCEZU010000112">
    <property type="protein sequence ID" value="KAK9527786.1"/>
    <property type="molecule type" value="Genomic_DNA"/>
</dbReference>
<protein>
    <submittedName>
        <fullName evidence="1">Uncharacterized protein</fullName>
    </submittedName>
</protein>